<reference evidence="2 3" key="1">
    <citation type="submission" date="2021-10" db="EMBL/GenBank/DDBJ databases">
        <title>Anaerobic single-cell dispensing facilitates the cultivation of human gut bacteria.</title>
        <authorList>
            <person name="Afrizal A."/>
        </authorList>
    </citation>
    <scope>NUCLEOTIDE SEQUENCE [LARGE SCALE GENOMIC DNA]</scope>
    <source>
        <strain evidence="2 3">CLA-AA-H232</strain>
    </source>
</reference>
<keyword evidence="3" id="KW-1185">Reference proteome</keyword>
<gene>
    <name evidence="2" type="ORF">LKE05_12770</name>
</gene>
<proteinExistence type="predicted"/>
<dbReference type="AlphaFoldDB" id="A0AAE3E184"/>
<feature type="transmembrane region" description="Helical" evidence="1">
    <location>
        <begin position="5"/>
        <end position="26"/>
    </location>
</feature>
<feature type="transmembrane region" description="Helical" evidence="1">
    <location>
        <begin position="32"/>
        <end position="53"/>
    </location>
</feature>
<comment type="caution">
    <text evidence="2">The sequence shown here is derived from an EMBL/GenBank/DDBJ whole genome shotgun (WGS) entry which is preliminary data.</text>
</comment>
<keyword evidence="1" id="KW-1133">Transmembrane helix</keyword>
<dbReference type="RefSeq" id="WP_308457095.1">
    <property type="nucleotide sequence ID" value="NZ_JAJEQM010000022.1"/>
</dbReference>
<evidence type="ECO:0000313" key="3">
    <source>
        <dbReference type="Proteomes" id="UP001198242"/>
    </source>
</evidence>
<sequence length="54" mass="5957">MVRNVLVIMVILVCTTSVVSYGVYNLKDNNKLGGISLFVLAFVTVVGSMYFLVR</sequence>
<dbReference type="EMBL" id="JAJEQM010000022">
    <property type="protein sequence ID" value="MCC2211654.1"/>
    <property type="molecule type" value="Genomic_DNA"/>
</dbReference>
<dbReference type="Proteomes" id="UP001198242">
    <property type="component" value="Unassembled WGS sequence"/>
</dbReference>
<keyword evidence="1" id="KW-0472">Membrane</keyword>
<protein>
    <submittedName>
        <fullName evidence="2">Uncharacterized protein</fullName>
    </submittedName>
</protein>
<accession>A0AAE3E184</accession>
<evidence type="ECO:0000313" key="2">
    <source>
        <dbReference type="EMBL" id="MCC2211654.1"/>
    </source>
</evidence>
<name>A0AAE3E184_9FIRM</name>
<keyword evidence="1" id="KW-0812">Transmembrane</keyword>
<organism evidence="2 3">
    <name type="scientific">Hominilimicola fabiformis</name>
    <dbReference type="NCBI Taxonomy" id="2885356"/>
    <lineage>
        <taxon>Bacteria</taxon>
        <taxon>Bacillati</taxon>
        <taxon>Bacillota</taxon>
        <taxon>Clostridia</taxon>
        <taxon>Eubacteriales</taxon>
        <taxon>Oscillospiraceae</taxon>
        <taxon>Hominilimicola</taxon>
    </lineage>
</organism>
<evidence type="ECO:0000256" key="1">
    <source>
        <dbReference type="SAM" id="Phobius"/>
    </source>
</evidence>